<comment type="caution">
    <text evidence="2">The sequence shown here is derived from an EMBL/GenBank/DDBJ whole genome shotgun (WGS) entry which is preliminary data.</text>
</comment>
<feature type="region of interest" description="Disordered" evidence="1">
    <location>
        <begin position="33"/>
        <end position="61"/>
    </location>
</feature>
<gene>
    <name evidence="2" type="ORF">KCG44_04660</name>
</gene>
<name>A0ABS6SCC3_9SPHN</name>
<protein>
    <submittedName>
        <fullName evidence="2">Host attachment protein</fullName>
    </submittedName>
</protein>
<proteinExistence type="predicted"/>
<dbReference type="EMBL" id="JAGSPA010000001">
    <property type="protein sequence ID" value="MBV7256073.1"/>
    <property type="molecule type" value="Genomic_DNA"/>
</dbReference>
<dbReference type="Proteomes" id="UP000722336">
    <property type="component" value="Unassembled WGS sequence"/>
</dbReference>
<sequence length="146" mass="16304">MQLEHKTEICVVDGEKLLLLVNEGDHEYPDLQVARKETQDNPSDGELSANRPGRQSESTGARTYAYDDTDFHQLAEDRFAADAADILYKRAHANKFEKLIVIAPPKTLGEIRKSYHVSVEQKLAGEIDKEATNLPPEDIANMIKAA</sequence>
<dbReference type="RefSeq" id="WP_218444508.1">
    <property type="nucleotide sequence ID" value="NZ_JAGSPA010000001.1"/>
</dbReference>
<dbReference type="Pfam" id="PF18856">
    <property type="entry name" value="baeRF_family12"/>
    <property type="match status" value="1"/>
</dbReference>
<keyword evidence="3" id="KW-1185">Reference proteome</keyword>
<dbReference type="InterPro" id="IPR041374">
    <property type="entry name" value="BaeRF_family12"/>
</dbReference>
<evidence type="ECO:0000313" key="3">
    <source>
        <dbReference type="Proteomes" id="UP000722336"/>
    </source>
</evidence>
<organism evidence="2 3">
    <name type="scientific">Pacificimonas pallii</name>
    <dbReference type="NCBI Taxonomy" id="2827236"/>
    <lineage>
        <taxon>Bacteria</taxon>
        <taxon>Pseudomonadati</taxon>
        <taxon>Pseudomonadota</taxon>
        <taxon>Alphaproteobacteria</taxon>
        <taxon>Sphingomonadales</taxon>
        <taxon>Sphingosinicellaceae</taxon>
        <taxon>Pacificimonas</taxon>
    </lineage>
</organism>
<accession>A0ABS6SCC3</accession>
<reference evidence="2 3" key="1">
    <citation type="submission" date="2021-04" db="EMBL/GenBank/DDBJ databases">
        <authorList>
            <person name="Pira H."/>
            <person name="Risdian C."/>
            <person name="Wink J."/>
        </authorList>
    </citation>
    <scope>NUCLEOTIDE SEQUENCE [LARGE SCALE GENOMIC DNA]</scope>
    <source>
        <strain evidence="2 3">WHA3</strain>
    </source>
</reference>
<evidence type="ECO:0000256" key="1">
    <source>
        <dbReference type="SAM" id="MobiDB-lite"/>
    </source>
</evidence>
<evidence type="ECO:0000313" key="2">
    <source>
        <dbReference type="EMBL" id="MBV7256073.1"/>
    </source>
</evidence>